<evidence type="ECO:0000313" key="4">
    <source>
        <dbReference type="Proteomes" id="UP000732298"/>
    </source>
</evidence>
<sequence>MGKVLQVKPMENRHIIIGAVIAIIIVAGIAAFSGIGKEQQTVNKRPIVNVSDVSYKVSIGKPEVAMFADAAEEPMPKTSGELTIYNQDLALVKDVREMSLEKGVNEVKFTDVPSKIDATSVLFRDMAFPSTYVVEQNYEYDLVNTQKILEKYLGKEISVSVSEGNEAKRYAGKLLGYSDGIVLDTGNGIVSLSSHDAVSFPQLPQGLLTKPTLVWKIYSNDAGKRQTETAYLTGGLEWKANYVAVSNTDDTKMDFGGWTTITNTSGTDYPDTKLKLVAGEVHRVEDGAPYREAYDYAVANKAAAPQQFGSQALFEYYLYTLQGRTTIKNNETKQISLLSAESVPVNKEYVFDGSGGQTYYYGGSGNGKVEVRLSFKNSESQGLGVPLPKGTVRVYKRDSDGQLQFLGEDSMDNTKKEDEVSVLVGNAFDITGERVQVSSDNTSRGVTKEQYRITLENQKDEAVKVRVKEHLYGGSWTISGNSQPYEKKSSTEIDFIVEVPAKGKAEVSYTVEYRHYY</sequence>
<organism evidence="3 4">
    <name type="scientific">Candidatus Iainarchaeum sp</name>
    <dbReference type="NCBI Taxonomy" id="3101447"/>
    <lineage>
        <taxon>Archaea</taxon>
        <taxon>Candidatus Iainarchaeota</taxon>
        <taxon>Candidatus Iainarchaeia</taxon>
        <taxon>Candidatus Iainarchaeales</taxon>
        <taxon>Candidatus Iainarchaeaceae</taxon>
        <taxon>Candidatus Iainarchaeum</taxon>
    </lineage>
</organism>
<protein>
    <submittedName>
        <fullName evidence="3">DUF4139 domain-containing protein</fullName>
    </submittedName>
</protein>
<dbReference type="EMBL" id="JACQPB010000034">
    <property type="protein sequence ID" value="MBI4210506.1"/>
    <property type="molecule type" value="Genomic_DNA"/>
</dbReference>
<keyword evidence="1" id="KW-0812">Transmembrane</keyword>
<accession>A0A8T3YMJ0</accession>
<feature type="domain" description="DUF4139" evidence="2">
    <location>
        <begin position="229"/>
        <end position="471"/>
    </location>
</feature>
<dbReference type="Proteomes" id="UP000732298">
    <property type="component" value="Unassembled WGS sequence"/>
</dbReference>
<gene>
    <name evidence="3" type="ORF">HY544_03310</name>
</gene>
<feature type="transmembrane region" description="Helical" evidence="1">
    <location>
        <begin position="15"/>
        <end position="35"/>
    </location>
</feature>
<evidence type="ECO:0000256" key="1">
    <source>
        <dbReference type="SAM" id="Phobius"/>
    </source>
</evidence>
<keyword evidence="1" id="KW-0472">Membrane</keyword>
<dbReference type="PANTHER" id="PTHR38075">
    <property type="entry name" value="DUF4139 DOMAIN-CONTAINING PROTEIN"/>
    <property type="match status" value="1"/>
</dbReference>
<reference evidence="3" key="1">
    <citation type="submission" date="2020-07" db="EMBL/GenBank/DDBJ databases">
        <title>Huge and variable diversity of episymbiotic CPR bacteria and DPANN archaea in groundwater ecosystems.</title>
        <authorList>
            <person name="He C.Y."/>
            <person name="Keren R."/>
            <person name="Whittaker M."/>
            <person name="Farag I.F."/>
            <person name="Doudna J."/>
            <person name="Cate J.H.D."/>
            <person name="Banfield J.F."/>
        </authorList>
    </citation>
    <scope>NUCLEOTIDE SEQUENCE</scope>
    <source>
        <strain evidence="3">NC_groundwater_1296_Ag_S-0.2um_52_80</strain>
    </source>
</reference>
<dbReference type="PANTHER" id="PTHR38075:SF1">
    <property type="entry name" value="DUF4139 DOMAIN-CONTAINING PROTEIN"/>
    <property type="match status" value="1"/>
</dbReference>
<proteinExistence type="predicted"/>
<keyword evidence="1" id="KW-1133">Transmembrane helix</keyword>
<dbReference type="InterPro" id="IPR037291">
    <property type="entry name" value="DUF4139"/>
</dbReference>
<comment type="caution">
    <text evidence="3">The sequence shown here is derived from an EMBL/GenBank/DDBJ whole genome shotgun (WGS) entry which is preliminary data.</text>
</comment>
<dbReference type="Pfam" id="PF13598">
    <property type="entry name" value="DUF4139"/>
    <property type="match status" value="1"/>
</dbReference>
<evidence type="ECO:0000259" key="2">
    <source>
        <dbReference type="Pfam" id="PF13598"/>
    </source>
</evidence>
<dbReference type="AlphaFoldDB" id="A0A8T3YMJ0"/>
<name>A0A8T3YMJ0_9ARCH</name>
<evidence type="ECO:0000313" key="3">
    <source>
        <dbReference type="EMBL" id="MBI4210506.1"/>
    </source>
</evidence>